<dbReference type="AlphaFoldDB" id="A0A914CAD5"/>
<evidence type="ECO:0000313" key="5">
    <source>
        <dbReference type="Proteomes" id="UP000887540"/>
    </source>
</evidence>
<dbReference type="Proteomes" id="UP000887540">
    <property type="component" value="Unplaced"/>
</dbReference>
<dbReference type="PANTHER" id="PTHR13903">
    <property type="entry name" value="PIRIN-RELATED"/>
    <property type="match status" value="1"/>
</dbReference>
<dbReference type="Pfam" id="PF05726">
    <property type="entry name" value="Pirin_C"/>
    <property type="match status" value="1"/>
</dbReference>
<sequence length="207" mass="23072">MIHGNMKHADSKGNTGLLKSGGAQWLTAGRGVYHEEIPIQDNGLLWGFQLWVNLPAQEKMQEPKYQDYDAHQIPIVSLQNGIKVKIIAGNFQNAKGPVEGVSIHPTYFDIFLPAETELPLDIIEKHTGLIYVYDGEAIIQNEIVPSSRLVVFEESGNCVQVSTKKSVKFIFITGKPIGEPIARHGPFVMNTREEIVQTLQDFNDGNF</sequence>
<accession>A0A914CAD5</accession>
<dbReference type="InterPro" id="IPR012093">
    <property type="entry name" value="Pirin"/>
</dbReference>
<dbReference type="PANTHER" id="PTHR13903:SF8">
    <property type="entry name" value="PIRIN"/>
    <property type="match status" value="1"/>
</dbReference>
<evidence type="ECO:0000313" key="6">
    <source>
        <dbReference type="WBParaSite" id="ACRNAN_Path_716.g2702.t1"/>
    </source>
</evidence>
<dbReference type="WBParaSite" id="ACRNAN_Path_716.g2702.t1">
    <property type="protein sequence ID" value="ACRNAN_Path_716.g2702.t1"/>
    <property type="gene ID" value="ACRNAN_Path_716.g2702"/>
</dbReference>
<evidence type="ECO:0000259" key="4">
    <source>
        <dbReference type="Pfam" id="PF05726"/>
    </source>
</evidence>
<dbReference type="CDD" id="cd02247">
    <property type="entry name" value="cupin_pirin_C"/>
    <property type="match status" value="1"/>
</dbReference>
<organism evidence="5 6">
    <name type="scientific">Acrobeloides nanus</name>
    <dbReference type="NCBI Taxonomy" id="290746"/>
    <lineage>
        <taxon>Eukaryota</taxon>
        <taxon>Metazoa</taxon>
        <taxon>Ecdysozoa</taxon>
        <taxon>Nematoda</taxon>
        <taxon>Chromadorea</taxon>
        <taxon>Rhabditida</taxon>
        <taxon>Tylenchina</taxon>
        <taxon>Cephalobomorpha</taxon>
        <taxon>Cephaloboidea</taxon>
        <taxon>Cephalobidae</taxon>
        <taxon>Acrobeloides</taxon>
    </lineage>
</organism>
<dbReference type="InterPro" id="IPR014710">
    <property type="entry name" value="RmlC-like_jellyroll"/>
</dbReference>
<feature type="domain" description="Pirin N-terminal" evidence="3">
    <location>
        <begin position="1"/>
        <end position="52"/>
    </location>
</feature>
<reference evidence="6" key="1">
    <citation type="submission" date="2022-11" db="UniProtKB">
        <authorList>
            <consortium name="WormBaseParasite"/>
        </authorList>
    </citation>
    <scope>IDENTIFICATION</scope>
</reference>
<evidence type="ECO:0000256" key="1">
    <source>
        <dbReference type="ARBA" id="ARBA00008416"/>
    </source>
</evidence>
<evidence type="ECO:0000256" key="2">
    <source>
        <dbReference type="RuleBase" id="RU003457"/>
    </source>
</evidence>
<proteinExistence type="inferred from homology"/>
<dbReference type="InterPro" id="IPR011051">
    <property type="entry name" value="RmlC_Cupin_sf"/>
</dbReference>
<dbReference type="SUPFAM" id="SSF51182">
    <property type="entry name" value="RmlC-like cupins"/>
    <property type="match status" value="1"/>
</dbReference>
<dbReference type="PIRSF" id="PIRSF006232">
    <property type="entry name" value="Pirin"/>
    <property type="match status" value="1"/>
</dbReference>
<feature type="domain" description="Pirin C-terminal" evidence="4">
    <location>
        <begin position="107"/>
        <end position="207"/>
    </location>
</feature>
<evidence type="ECO:0000259" key="3">
    <source>
        <dbReference type="Pfam" id="PF02678"/>
    </source>
</evidence>
<name>A0A914CAD5_9BILA</name>
<dbReference type="Pfam" id="PF02678">
    <property type="entry name" value="Pirin"/>
    <property type="match status" value="1"/>
</dbReference>
<keyword evidence="5" id="KW-1185">Reference proteome</keyword>
<comment type="similarity">
    <text evidence="1 2">Belongs to the pirin family.</text>
</comment>
<dbReference type="InterPro" id="IPR003829">
    <property type="entry name" value="Pirin_N_dom"/>
</dbReference>
<protein>
    <submittedName>
        <fullName evidence="6">Pirin</fullName>
    </submittedName>
</protein>
<dbReference type="Gene3D" id="2.60.120.10">
    <property type="entry name" value="Jelly Rolls"/>
    <property type="match status" value="2"/>
</dbReference>
<dbReference type="InterPro" id="IPR008778">
    <property type="entry name" value="Pirin_C_dom"/>
</dbReference>